<keyword evidence="1" id="KW-0812">Transmembrane</keyword>
<keyword evidence="3" id="KW-1185">Reference proteome</keyword>
<dbReference type="Proteomes" id="UP000002193">
    <property type="component" value="Chromosome"/>
</dbReference>
<dbReference type="OrthoDB" id="17520at2"/>
<dbReference type="AlphaFoldDB" id="Q822P3"/>
<sequence length="411" mass="47184">MTSLITSHPHLSEVVQKGICSRCPVDKLCKNALRVGSVFCLALSMAFAIALICVAAQPALIICLVISLVLTLVLLAISLRRYIRREFGPSLPEGFLSIIKKEFPVSIYELVVQERLTLQELRVVISGLSSGVFTFPSKKCREKLERFGLERLQSACEGIQLPDLEKILLKNCPLYLLSKFIQLGPKEFPESVNLPPEVYWLSRLGLSSSYVVFFNFHNWVLSQVVTKEEYEILLKHAKDSTWDQIKDLTENLRLRVREGVDNYFVEQDGLTKGMLRSLIGGSWLLYLCKHGVCWEQLQLLKELDCSSVGLMDEFEMSRRRACLMKSYFSISPYANESDVEAFDPHLILFTFREWKKGLDSHKYKKDFYIYDCTMALLRKRSQNTLRECNTNRDIPCLPERNINRETGAIVE</sequence>
<dbReference type="RefSeq" id="WP_011006593.1">
    <property type="nucleotide sequence ID" value="NC_003361.3"/>
</dbReference>
<reference evidence="2 3" key="1">
    <citation type="journal article" date="2003" name="Nucleic Acids Res.">
        <title>Genome sequence of Chlamydophila caviae (Chlamydia psittaci GPIC): examining the role of niche-specific genes in the evolution of the Chlamydiaceae.</title>
        <authorList>
            <person name="Read T.D."/>
            <person name="Myers G.S.A."/>
            <person name="Brunham R.C."/>
            <person name="Nelson W.C."/>
            <person name="Paulsen I.T."/>
            <person name="Heidelberg J.F."/>
            <person name="Holtzapple E.K."/>
            <person name="Khouri H.M."/>
            <person name="Federova N.B."/>
            <person name="Carty H.A."/>
            <person name="Umayam L.A."/>
            <person name="Haft D.H."/>
            <person name="Peterson J.D."/>
            <person name="Beanan M.J."/>
            <person name="White O."/>
            <person name="Salzberg S.L."/>
            <person name="Hsia R.-C."/>
            <person name="McClarty G."/>
            <person name="Rank R.G."/>
            <person name="Bavoil P.M."/>
            <person name="Fraser C.M."/>
        </authorList>
    </citation>
    <scope>NUCLEOTIDE SEQUENCE [LARGE SCALE GENOMIC DNA]</scope>
    <source>
        <strain evidence="3">ATCC VR-813 / DSM 19441 / 03DC25 / GPIC</strain>
    </source>
</reference>
<name>Q822P3_CHLCV</name>
<dbReference type="KEGG" id="cca:CCA_00636"/>
<accession>Q822P3</accession>
<dbReference type="Pfam" id="PF07146">
    <property type="entry name" value="DUF1389"/>
    <property type="match status" value="1"/>
</dbReference>
<gene>
    <name evidence="2" type="ordered locus">CCA_00636</name>
</gene>
<feature type="transmembrane region" description="Helical" evidence="1">
    <location>
        <begin position="58"/>
        <end position="77"/>
    </location>
</feature>
<protein>
    <submittedName>
        <fullName evidence="2">Uncharacterized protein</fullName>
    </submittedName>
</protein>
<dbReference type="InterPro" id="IPR010792">
    <property type="entry name" value="DUF1389"/>
</dbReference>
<evidence type="ECO:0000313" key="2">
    <source>
        <dbReference type="EMBL" id="AAP05378.1"/>
    </source>
</evidence>
<feature type="transmembrane region" description="Helical" evidence="1">
    <location>
        <begin position="32"/>
        <end position="52"/>
    </location>
</feature>
<dbReference type="EMBL" id="AE015925">
    <property type="protein sequence ID" value="AAP05378.1"/>
    <property type="molecule type" value="Genomic_DNA"/>
</dbReference>
<organism evidence="2 3">
    <name type="scientific">Chlamydia caviae (strain ATCC VR-813 / DSM 19441 / 03DC25 / GPIC)</name>
    <name type="common">Chlamydophila caviae</name>
    <dbReference type="NCBI Taxonomy" id="227941"/>
    <lineage>
        <taxon>Bacteria</taxon>
        <taxon>Pseudomonadati</taxon>
        <taxon>Chlamydiota</taxon>
        <taxon>Chlamydiia</taxon>
        <taxon>Chlamydiales</taxon>
        <taxon>Chlamydiaceae</taxon>
        <taxon>Chlamydia/Chlamydophila group</taxon>
        <taxon>Chlamydia</taxon>
    </lineage>
</organism>
<keyword evidence="1" id="KW-0472">Membrane</keyword>
<proteinExistence type="predicted"/>
<evidence type="ECO:0000256" key="1">
    <source>
        <dbReference type="SAM" id="Phobius"/>
    </source>
</evidence>
<dbReference type="HOGENOM" id="CLU_036378_1_0_0"/>
<evidence type="ECO:0000313" key="3">
    <source>
        <dbReference type="Proteomes" id="UP000002193"/>
    </source>
</evidence>
<keyword evidence="1" id="KW-1133">Transmembrane helix</keyword>